<accession>A0A4T0V3M6</accession>
<evidence type="ECO:0000313" key="1">
    <source>
        <dbReference type="EMBL" id="TIC86202.1"/>
    </source>
</evidence>
<dbReference type="RefSeq" id="WP_136551548.1">
    <property type="nucleotide sequence ID" value="NZ_STGJ01000002.1"/>
</dbReference>
<name>A0A4T0V3M6_9NEIS</name>
<gene>
    <name evidence="1" type="ORF">E5K04_03640</name>
</gene>
<organism evidence="1 2">
    <name type="scientific">Crenobacter intestini</name>
    <dbReference type="NCBI Taxonomy" id="2563443"/>
    <lineage>
        <taxon>Bacteria</taxon>
        <taxon>Pseudomonadati</taxon>
        <taxon>Pseudomonadota</taxon>
        <taxon>Betaproteobacteria</taxon>
        <taxon>Neisseriales</taxon>
        <taxon>Neisseriaceae</taxon>
        <taxon>Crenobacter</taxon>
    </lineage>
</organism>
<protein>
    <submittedName>
        <fullName evidence="1">VacJ</fullName>
    </submittedName>
</protein>
<evidence type="ECO:0000313" key="2">
    <source>
        <dbReference type="Proteomes" id="UP000308891"/>
    </source>
</evidence>
<dbReference type="AlphaFoldDB" id="A0A4T0V3M6"/>
<sequence>MYEVNRSLVLLKPRQPFADWLLALPGQQADVTLDALRDSANALLIPVAEDLDEIAALLAERMDDLFEAELADWCDDQTLWPTPRTLDVFRAWFDVEIHPVVTDLADAPLAREAFRPFES</sequence>
<proteinExistence type="predicted"/>
<dbReference type="Proteomes" id="UP000308891">
    <property type="component" value="Unassembled WGS sequence"/>
</dbReference>
<dbReference type="EMBL" id="STGJ01000002">
    <property type="protein sequence ID" value="TIC86202.1"/>
    <property type="molecule type" value="Genomic_DNA"/>
</dbReference>
<comment type="caution">
    <text evidence="1">The sequence shown here is derived from an EMBL/GenBank/DDBJ whole genome shotgun (WGS) entry which is preliminary data.</text>
</comment>
<reference evidence="1 2" key="1">
    <citation type="submission" date="2019-04" db="EMBL/GenBank/DDBJ databases">
        <title>Crenobacter sp. nov.</title>
        <authorList>
            <person name="Shi S."/>
        </authorList>
    </citation>
    <scope>NUCLEOTIDE SEQUENCE [LARGE SCALE GENOMIC DNA]</scope>
    <source>
        <strain evidence="1 2">GY 70310</strain>
    </source>
</reference>
<keyword evidence="2" id="KW-1185">Reference proteome</keyword>
<dbReference type="OrthoDB" id="8602450at2"/>